<dbReference type="RefSeq" id="WP_394469670.1">
    <property type="nucleotide sequence ID" value="NZ_JBIGHY010000002.1"/>
</dbReference>
<dbReference type="InterPro" id="IPR011051">
    <property type="entry name" value="RmlC_Cupin_sf"/>
</dbReference>
<feature type="domain" description="Pirin N-terminal" evidence="3">
    <location>
        <begin position="65"/>
        <end position="142"/>
    </location>
</feature>
<evidence type="ECO:0000256" key="1">
    <source>
        <dbReference type="ARBA" id="ARBA00008416"/>
    </source>
</evidence>
<dbReference type="InterPro" id="IPR012093">
    <property type="entry name" value="Pirin"/>
</dbReference>
<keyword evidence="6" id="KW-1185">Reference proteome</keyword>
<dbReference type="PANTHER" id="PTHR13903:SF8">
    <property type="entry name" value="PIRIN"/>
    <property type="match status" value="1"/>
</dbReference>
<dbReference type="Gene3D" id="2.60.120.10">
    <property type="entry name" value="Jelly Rolls"/>
    <property type="match status" value="2"/>
</dbReference>
<evidence type="ECO:0000256" key="2">
    <source>
        <dbReference type="RuleBase" id="RU003457"/>
    </source>
</evidence>
<dbReference type="InterPro" id="IPR003829">
    <property type="entry name" value="Pirin_N_dom"/>
</dbReference>
<feature type="domain" description="Pirin C-terminal" evidence="4">
    <location>
        <begin position="213"/>
        <end position="317"/>
    </location>
</feature>
<dbReference type="EMBL" id="JBIGHY010000002">
    <property type="protein sequence ID" value="MFG6413590.1"/>
    <property type="molecule type" value="Genomic_DNA"/>
</dbReference>
<dbReference type="Proteomes" id="UP001606300">
    <property type="component" value="Unassembled WGS sequence"/>
</dbReference>
<evidence type="ECO:0000313" key="5">
    <source>
        <dbReference type="EMBL" id="MFG6413590.1"/>
    </source>
</evidence>
<proteinExistence type="inferred from homology"/>
<name>A0ABW7EJR0_9BURK</name>
<gene>
    <name evidence="5" type="ORF">ACG02S_06725</name>
</gene>
<comment type="similarity">
    <text evidence="1 2">Belongs to the pirin family.</text>
</comment>
<organism evidence="5 6">
    <name type="scientific">Pelomonas dachongensis</name>
    <dbReference type="NCBI Taxonomy" id="3299029"/>
    <lineage>
        <taxon>Bacteria</taxon>
        <taxon>Pseudomonadati</taxon>
        <taxon>Pseudomonadota</taxon>
        <taxon>Betaproteobacteria</taxon>
        <taxon>Burkholderiales</taxon>
        <taxon>Sphaerotilaceae</taxon>
        <taxon>Roseateles</taxon>
    </lineage>
</organism>
<evidence type="ECO:0000313" key="6">
    <source>
        <dbReference type="Proteomes" id="UP001606300"/>
    </source>
</evidence>
<comment type="caution">
    <text evidence="5">The sequence shown here is derived from an EMBL/GenBank/DDBJ whole genome shotgun (WGS) entry which is preliminary data.</text>
</comment>
<dbReference type="Pfam" id="PF05726">
    <property type="entry name" value="Pirin_C"/>
    <property type="match status" value="1"/>
</dbReference>
<dbReference type="Pfam" id="PF02678">
    <property type="entry name" value="Pirin"/>
    <property type="match status" value="1"/>
</dbReference>
<dbReference type="InterPro" id="IPR008778">
    <property type="entry name" value="Pirin_C_dom"/>
</dbReference>
<sequence>MTHSSPLIDVAPLGMPWETLDPFLFCVHHDDAYPPGNGRHGPDPALLKGRQMGSDFSGQAGWSMYHGQQVPGFPAHPHRGFETVTIVRQGRIDHADSLGAAARFGGGDVQWLTAGQGIVHAEMFPLLKTDQPNPLELFQIWLNLPADSKMVAPHFTMFWSQDIPRHRFVDAAGLATEVVCIAGALPVPGGVTQPLAPPPDSWASRLHADLAIWTLRLAPGAQWVLPAATGDGTRRKLYFFVGSRITVDGHAVAVRHSMEVKAGTAITLVNEGEESAELLMLQGRPIGEPVAQYGPFVMNTEQELRQAFEDYRRTEFGGWPWPDSAPVHGDSADRFARHADGSTERFPAQEG</sequence>
<evidence type="ECO:0000259" key="4">
    <source>
        <dbReference type="Pfam" id="PF05726"/>
    </source>
</evidence>
<dbReference type="PANTHER" id="PTHR13903">
    <property type="entry name" value="PIRIN-RELATED"/>
    <property type="match status" value="1"/>
</dbReference>
<evidence type="ECO:0000259" key="3">
    <source>
        <dbReference type="Pfam" id="PF02678"/>
    </source>
</evidence>
<reference evidence="5 6" key="1">
    <citation type="submission" date="2024-09" db="EMBL/GenBank/DDBJ databases">
        <title>Novel species of the genus Pelomonas and Roseateles isolated from streams.</title>
        <authorList>
            <person name="Lu H."/>
        </authorList>
    </citation>
    <scope>NUCLEOTIDE SEQUENCE [LARGE SCALE GENOMIC DNA]</scope>
    <source>
        <strain evidence="5 6">DC23W</strain>
    </source>
</reference>
<protein>
    <submittedName>
        <fullName evidence="5">Pirin family protein</fullName>
    </submittedName>
</protein>
<accession>A0ABW7EJR0</accession>
<dbReference type="InterPro" id="IPR014710">
    <property type="entry name" value="RmlC-like_jellyroll"/>
</dbReference>
<dbReference type="SUPFAM" id="SSF51182">
    <property type="entry name" value="RmlC-like cupins"/>
    <property type="match status" value="1"/>
</dbReference>